<reference evidence="1 2" key="1">
    <citation type="submission" date="2021-03" db="EMBL/GenBank/DDBJ databases">
        <title>Comparative genomics of Chinese and international isolates of Escherichia albertii: population structure and evolution of virulence and antimicrobial resistance.</title>
        <authorList>
            <person name="Wang H."/>
            <person name="Xiong Y."/>
            <person name="Luo L."/>
        </authorList>
    </citation>
    <scope>NUCLEOTIDE SEQUENCE [LARGE SCALE GENOMIC DNA]</scope>
    <source>
        <strain evidence="1 2">Sample 165</strain>
    </source>
</reference>
<gene>
    <name evidence="1" type="ORF">JRC44_18325</name>
</gene>
<dbReference type="RefSeq" id="WP_000149553.1">
    <property type="nucleotide sequence ID" value="NZ_AP014857.1"/>
</dbReference>
<evidence type="ECO:0000313" key="2">
    <source>
        <dbReference type="Proteomes" id="UP000663211"/>
    </source>
</evidence>
<protein>
    <submittedName>
        <fullName evidence="1">Uncharacterized protein</fullName>
    </submittedName>
</protein>
<proteinExistence type="predicted"/>
<evidence type="ECO:0000313" key="1">
    <source>
        <dbReference type="EMBL" id="QST72757.1"/>
    </source>
</evidence>
<organism evidence="1 2">
    <name type="scientific">Escherichia albertii</name>
    <dbReference type="NCBI Taxonomy" id="208962"/>
    <lineage>
        <taxon>Bacteria</taxon>
        <taxon>Pseudomonadati</taxon>
        <taxon>Pseudomonadota</taxon>
        <taxon>Gammaproteobacteria</taxon>
        <taxon>Enterobacterales</taxon>
        <taxon>Enterobacteriaceae</taxon>
        <taxon>Escherichia</taxon>
    </lineage>
</organism>
<sequence length="98" mass="11387">MTHPRIRLRLLNEAIYFTFLLICSWSVLASRTIYIDAADVETLHMVMNDMKANNKSNYFLFIESGKESIEFLFTRQGLMGEVTEKQKIYQPGSRCGML</sequence>
<name>A0ABD7E6L0_ESCAL</name>
<dbReference type="Proteomes" id="UP000663211">
    <property type="component" value="Chromosome"/>
</dbReference>
<dbReference type="EMBL" id="CP070296">
    <property type="protein sequence ID" value="QST72757.1"/>
    <property type="molecule type" value="Genomic_DNA"/>
</dbReference>
<accession>A0ABD7E6L0</accession>
<dbReference type="AlphaFoldDB" id="A0ABD7E6L0"/>